<organism evidence="11 12">
    <name type="scientific">Hominimerdicola aceti</name>
    <dbReference type="NCBI Taxonomy" id="2981726"/>
    <lineage>
        <taxon>Bacteria</taxon>
        <taxon>Bacillati</taxon>
        <taxon>Bacillota</taxon>
        <taxon>Clostridia</taxon>
        <taxon>Eubacteriales</taxon>
        <taxon>Oscillospiraceae</taxon>
        <taxon>Hominimerdicola</taxon>
    </lineage>
</organism>
<evidence type="ECO:0000256" key="7">
    <source>
        <dbReference type="ARBA" id="ARBA00023288"/>
    </source>
</evidence>
<evidence type="ECO:0000256" key="1">
    <source>
        <dbReference type="ARBA" id="ARBA00004635"/>
    </source>
</evidence>
<evidence type="ECO:0000313" key="11">
    <source>
        <dbReference type="EMBL" id="MCU6705162.1"/>
    </source>
</evidence>
<evidence type="ECO:0000256" key="5">
    <source>
        <dbReference type="ARBA" id="ARBA00023136"/>
    </source>
</evidence>
<sequence length="381" mass="42996">MKKRKIQVAVVLFIAAVTLLSSSFGRQVDIEERVLCHAMGVDYENGEYNVSLQVFKTQSMGSDTPLDVSQSNIQTVNCKGRSIRDAIEGCQYQLGREIFFGHLQIICFNKNIDLSSPEELFSFAIKDKNVFLGVELCLAENTAEELMNVQLTRGTMSSENFTQVIKMGVKNGITVECRLIDLLSCIRSPQYIAMPVISIKQPLGDFAESHEEKSAEQQEPLLEIKKTALIRKGTVLESYLSHADASGCLWLTGKAEQYSDIIEYNGSPMDVRITSDSHSLKLDNENGRLVCRLKLSVLAHTSLDIRDEKSSDQVAALVKQRLEENITGVWNKALYENRTDIFDVWRLFRHKYPQSYLKYADRLDEVLGSVELETDITCRVS</sequence>
<dbReference type="InterPro" id="IPR038501">
    <property type="entry name" value="Spore_GerAC_C_sf"/>
</dbReference>
<dbReference type="Pfam" id="PF05504">
    <property type="entry name" value="Spore_GerAC"/>
    <property type="match status" value="1"/>
</dbReference>
<dbReference type="Gene3D" id="3.30.300.210">
    <property type="entry name" value="Nutrient germinant receptor protein C, domain 3"/>
    <property type="match status" value="1"/>
</dbReference>
<evidence type="ECO:0000313" key="12">
    <source>
        <dbReference type="Proteomes" id="UP001208131"/>
    </source>
</evidence>
<feature type="domain" description="Spore germination protein N-terminal" evidence="10">
    <location>
        <begin position="27"/>
        <end position="199"/>
    </location>
</feature>
<keyword evidence="3" id="KW-0309">Germination</keyword>
<dbReference type="GO" id="GO:0016020">
    <property type="term" value="C:membrane"/>
    <property type="evidence" value="ECO:0007669"/>
    <property type="project" value="UniProtKB-SubCell"/>
</dbReference>
<comment type="subcellular location">
    <subcellularLocation>
        <location evidence="1">Membrane</location>
        <topology evidence="1">Lipid-anchor</topology>
    </subcellularLocation>
</comment>
<dbReference type="InterPro" id="IPR057336">
    <property type="entry name" value="GerAC_N"/>
</dbReference>
<keyword evidence="5" id="KW-0472">Membrane</keyword>
<feature type="domain" description="Spore germination GerAC-like C-terminal" evidence="9">
    <location>
        <begin position="226"/>
        <end position="373"/>
    </location>
</feature>
<evidence type="ECO:0000256" key="2">
    <source>
        <dbReference type="ARBA" id="ARBA00007886"/>
    </source>
</evidence>
<dbReference type="PANTHER" id="PTHR35789:SF1">
    <property type="entry name" value="SPORE GERMINATION PROTEIN B3"/>
    <property type="match status" value="1"/>
</dbReference>
<evidence type="ECO:0000259" key="9">
    <source>
        <dbReference type="Pfam" id="PF05504"/>
    </source>
</evidence>
<keyword evidence="12" id="KW-1185">Reference proteome</keyword>
<dbReference type="PANTHER" id="PTHR35789">
    <property type="entry name" value="SPORE GERMINATION PROTEIN B3"/>
    <property type="match status" value="1"/>
</dbReference>
<feature type="signal peptide" evidence="8">
    <location>
        <begin position="1"/>
        <end position="23"/>
    </location>
</feature>
<evidence type="ECO:0000256" key="8">
    <source>
        <dbReference type="SAM" id="SignalP"/>
    </source>
</evidence>
<evidence type="ECO:0000256" key="4">
    <source>
        <dbReference type="ARBA" id="ARBA00022729"/>
    </source>
</evidence>
<evidence type="ECO:0000256" key="3">
    <source>
        <dbReference type="ARBA" id="ARBA00022544"/>
    </source>
</evidence>
<comment type="similarity">
    <text evidence="2">Belongs to the GerABKC lipoprotein family.</text>
</comment>
<evidence type="ECO:0008006" key="13">
    <source>
        <dbReference type="Google" id="ProtNLM"/>
    </source>
</evidence>
<gene>
    <name evidence="11" type="ORF">OCV57_04380</name>
</gene>
<name>A0AAE3LJY8_9FIRM</name>
<protein>
    <recommendedName>
        <fullName evidence="13">Germination protein, Ger(X)C family</fullName>
    </recommendedName>
</protein>
<comment type="caution">
    <text evidence="11">The sequence shown here is derived from an EMBL/GenBank/DDBJ whole genome shotgun (WGS) entry which is preliminary data.</text>
</comment>
<dbReference type="InterPro" id="IPR046953">
    <property type="entry name" value="Spore_GerAC-like_C"/>
</dbReference>
<dbReference type="InterPro" id="IPR008844">
    <property type="entry name" value="Spore_GerAC-like"/>
</dbReference>
<dbReference type="GO" id="GO:0009847">
    <property type="term" value="P:spore germination"/>
    <property type="evidence" value="ECO:0007669"/>
    <property type="project" value="InterPro"/>
</dbReference>
<evidence type="ECO:0000256" key="6">
    <source>
        <dbReference type="ARBA" id="ARBA00023139"/>
    </source>
</evidence>
<keyword evidence="4 8" id="KW-0732">Signal</keyword>
<dbReference type="RefSeq" id="WP_267300574.1">
    <property type="nucleotide sequence ID" value="NZ_JAOQJZ010000003.1"/>
</dbReference>
<evidence type="ECO:0000259" key="10">
    <source>
        <dbReference type="Pfam" id="PF25198"/>
    </source>
</evidence>
<dbReference type="AlphaFoldDB" id="A0AAE3LJY8"/>
<proteinExistence type="inferred from homology"/>
<keyword evidence="7" id="KW-0449">Lipoprotein</keyword>
<dbReference type="Pfam" id="PF25198">
    <property type="entry name" value="Spore_GerAC_N"/>
    <property type="match status" value="1"/>
</dbReference>
<reference evidence="11 12" key="1">
    <citation type="journal article" date="2021" name="ISME Commun">
        <title>Automated analysis of genomic sequences facilitates high-throughput and comprehensive description of bacteria.</title>
        <authorList>
            <person name="Hitch T.C.A."/>
        </authorList>
    </citation>
    <scope>NUCLEOTIDE SEQUENCE [LARGE SCALE GENOMIC DNA]</scope>
    <source>
        <strain evidence="11 12">Sanger_31</strain>
    </source>
</reference>
<dbReference type="EMBL" id="JAOQJZ010000003">
    <property type="protein sequence ID" value="MCU6705162.1"/>
    <property type="molecule type" value="Genomic_DNA"/>
</dbReference>
<keyword evidence="6" id="KW-0564">Palmitate</keyword>
<feature type="chain" id="PRO_5042077569" description="Germination protein, Ger(X)C family" evidence="8">
    <location>
        <begin position="24"/>
        <end position="381"/>
    </location>
</feature>
<dbReference type="Proteomes" id="UP001208131">
    <property type="component" value="Unassembled WGS sequence"/>
</dbReference>
<accession>A0AAE3LJY8</accession>